<feature type="transmembrane region" description="Helical" evidence="6">
    <location>
        <begin position="61"/>
        <end position="82"/>
    </location>
</feature>
<dbReference type="RefSeq" id="WP_175230733.1">
    <property type="nucleotide sequence ID" value="NZ_CADIKH010000039.1"/>
</dbReference>
<evidence type="ECO:0000256" key="6">
    <source>
        <dbReference type="SAM" id="Phobius"/>
    </source>
</evidence>
<feature type="transmembrane region" description="Helical" evidence="6">
    <location>
        <begin position="335"/>
        <end position="358"/>
    </location>
</feature>
<feature type="transmembrane region" description="Helical" evidence="6">
    <location>
        <begin position="20"/>
        <end position="41"/>
    </location>
</feature>
<accession>A0A6J5ER66</accession>
<feature type="transmembrane region" description="Helical" evidence="6">
    <location>
        <begin position="120"/>
        <end position="143"/>
    </location>
</feature>
<evidence type="ECO:0000259" key="7">
    <source>
        <dbReference type="PROSITE" id="PS50850"/>
    </source>
</evidence>
<proteinExistence type="predicted"/>
<keyword evidence="4 6" id="KW-1133">Transmembrane helix</keyword>
<dbReference type="PANTHER" id="PTHR23505">
    <property type="entry name" value="SPINSTER"/>
    <property type="match status" value="1"/>
</dbReference>
<feature type="transmembrane region" description="Helical" evidence="6">
    <location>
        <begin position="150"/>
        <end position="173"/>
    </location>
</feature>
<keyword evidence="9" id="KW-1185">Reference proteome</keyword>
<evidence type="ECO:0000256" key="5">
    <source>
        <dbReference type="ARBA" id="ARBA00023136"/>
    </source>
</evidence>
<gene>
    <name evidence="8" type="ORF">LMG29542_06027</name>
</gene>
<feature type="transmembrane region" description="Helical" evidence="6">
    <location>
        <begin position="94"/>
        <end position="114"/>
    </location>
</feature>
<dbReference type="InterPro" id="IPR020846">
    <property type="entry name" value="MFS_dom"/>
</dbReference>
<sequence>MLLQHAEPATGNVSNARSEVPVYAWVVFTLTVGLLLSDYMSRQVLNAVFPMLKATWSLSDARLGSLSSIVALMVGVLTLPLSVLADRWGRVKSIALMASMWSIATLGCAVSASYGQMLLARAFVGIGEAAYGSVGVAVVLSIFPARLRATLVAAFMAGGALGSVMGMALGGAVATQLGWRWSFGAMACFGMVLVVIYVLVVTEKRLMPLSVASGGQETGVRERMRVGALLKRLLSTKSVACAYVGSGIHLFVPAALWAWMPSFLNRYYGMVVGSAAAGAAVLVLVTGLGMVVCGNLTDRISKDASGRKWNCAIVYCAIAFALLMVGFQMPHGTLQLVLIGGGMFFSAGATGPSGAMVANLTPPSICASAFATLTLVNNMLGLAPAAFVTGVLADRIGLLGALQVVPFAALIALVVFAVGKRHYQGDLERVKVLREQASA</sequence>
<evidence type="ECO:0000313" key="9">
    <source>
        <dbReference type="Proteomes" id="UP000494363"/>
    </source>
</evidence>
<evidence type="ECO:0000256" key="2">
    <source>
        <dbReference type="ARBA" id="ARBA00022448"/>
    </source>
</evidence>
<feature type="transmembrane region" description="Helical" evidence="6">
    <location>
        <begin position="240"/>
        <end position="260"/>
    </location>
</feature>
<keyword evidence="3 6" id="KW-0812">Transmembrane</keyword>
<dbReference type="GO" id="GO:0016020">
    <property type="term" value="C:membrane"/>
    <property type="evidence" value="ECO:0007669"/>
    <property type="project" value="UniProtKB-SubCell"/>
</dbReference>
<feature type="transmembrane region" description="Helical" evidence="6">
    <location>
        <begin position="272"/>
        <end position="297"/>
    </location>
</feature>
<keyword evidence="2" id="KW-0813">Transport</keyword>
<evidence type="ECO:0000256" key="1">
    <source>
        <dbReference type="ARBA" id="ARBA00004141"/>
    </source>
</evidence>
<dbReference type="GO" id="GO:0022857">
    <property type="term" value="F:transmembrane transporter activity"/>
    <property type="evidence" value="ECO:0007669"/>
    <property type="project" value="InterPro"/>
</dbReference>
<dbReference type="InterPro" id="IPR011701">
    <property type="entry name" value="MFS"/>
</dbReference>
<dbReference type="AlphaFoldDB" id="A0A6J5ER66"/>
<dbReference type="EMBL" id="CADIKH010000039">
    <property type="protein sequence ID" value="CAB3769068.1"/>
    <property type="molecule type" value="Genomic_DNA"/>
</dbReference>
<organism evidence="8 9">
    <name type="scientific">Paraburkholderia humisilvae</name>
    <dbReference type="NCBI Taxonomy" id="627669"/>
    <lineage>
        <taxon>Bacteria</taxon>
        <taxon>Pseudomonadati</taxon>
        <taxon>Pseudomonadota</taxon>
        <taxon>Betaproteobacteria</taxon>
        <taxon>Burkholderiales</taxon>
        <taxon>Burkholderiaceae</taxon>
        <taxon>Paraburkholderia</taxon>
    </lineage>
</organism>
<dbReference type="Gene3D" id="1.20.1250.20">
    <property type="entry name" value="MFS general substrate transporter like domains"/>
    <property type="match status" value="2"/>
</dbReference>
<protein>
    <recommendedName>
        <fullName evidence="7">Major facilitator superfamily (MFS) profile domain-containing protein</fullName>
    </recommendedName>
</protein>
<dbReference type="SUPFAM" id="SSF103473">
    <property type="entry name" value="MFS general substrate transporter"/>
    <property type="match status" value="1"/>
</dbReference>
<feature type="transmembrane region" description="Helical" evidence="6">
    <location>
        <begin position="370"/>
        <end position="392"/>
    </location>
</feature>
<feature type="domain" description="Major facilitator superfamily (MFS) profile" evidence="7">
    <location>
        <begin position="26"/>
        <end position="424"/>
    </location>
</feature>
<evidence type="ECO:0000256" key="3">
    <source>
        <dbReference type="ARBA" id="ARBA00022692"/>
    </source>
</evidence>
<evidence type="ECO:0000313" key="8">
    <source>
        <dbReference type="EMBL" id="CAB3769068.1"/>
    </source>
</evidence>
<dbReference type="Pfam" id="PF07690">
    <property type="entry name" value="MFS_1"/>
    <property type="match status" value="1"/>
</dbReference>
<keyword evidence="5 6" id="KW-0472">Membrane</keyword>
<comment type="subcellular location">
    <subcellularLocation>
        <location evidence="1">Membrane</location>
        <topology evidence="1">Multi-pass membrane protein</topology>
    </subcellularLocation>
</comment>
<evidence type="ECO:0000256" key="4">
    <source>
        <dbReference type="ARBA" id="ARBA00022989"/>
    </source>
</evidence>
<dbReference type="Proteomes" id="UP000494363">
    <property type="component" value="Unassembled WGS sequence"/>
</dbReference>
<dbReference type="InterPro" id="IPR044770">
    <property type="entry name" value="MFS_spinster-like"/>
</dbReference>
<feature type="transmembrane region" description="Helical" evidence="6">
    <location>
        <begin position="309"/>
        <end position="329"/>
    </location>
</feature>
<dbReference type="PANTHER" id="PTHR23505:SF79">
    <property type="entry name" value="PROTEIN SPINSTER"/>
    <property type="match status" value="1"/>
</dbReference>
<reference evidence="8 9" key="1">
    <citation type="submission" date="2020-04" db="EMBL/GenBank/DDBJ databases">
        <authorList>
            <person name="De Canck E."/>
        </authorList>
    </citation>
    <scope>NUCLEOTIDE SEQUENCE [LARGE SCALE GENOMIC DNA]</scope>
    <source>
        <strain evidence="8 9">LMG 29542</strain>
    </source>
</reference>
<dbReference type="PROSITE" id="PS50850">
    <property type="entry name" value="MFS"/>
    <property type="match status" value="1"/>
</dbReference>
<name>A0A6J5ER66_9BURK</name>
<feature type="transmembrane region" description="Helical" evidence="6">
    <location>
        <begin position="398"/>
        <end position="419"/>
    </location>
</feature>
<feature type="transmembrane region" description="Helical" evidence="6">
    <location>
        <begin position="179"/>
        <end position="200"/>
    </location>
</feature>
<dbReference type="InterPro" id="IPR036259">
    <property type="entry name" value="MFS_trans_sf"/>
</dbReference>